<name>A0A6S6QR00_9FIRM</name>
<reference evidence="1 2" key="1">
    <citation type="journal article" date="2016" name="Int. J. Syst. Evol. Microbiol.">
        <title>Descriptions of Anaerotaenia torta gen. nov., sp. nov. and Anaerocolumna cellulosilytica gen. nov., sp. nov. isolated from a methanogenic reactor of cattle waste.</title>
        <authorList>
            <person name="Uek A."/>
            <person name="Ohtaki Y."/>
            <person name="Kaku N."/>
            <person name="Ueki K."/>
        </authorList>
    </citation>
    <scope>NUCLEOTIDE SEQUENCE [LARGE SCALE GENOMIC DNA]</scope>
    <source>
        <strain evidence="1 2">SN021</strain>
    </source>
</reference>
<dbReference type="EMBL" id="AP023367">
    <property type="protein sequence ID" value="BCJ93763.1"/>
    <property type="molecule type" value="Genomic_DNA"/>
</dbReference>
<dbReference type="PANTHER" id="PTHR43252:SF2">
    <property type="entry name" value="TRANSCRIPTION REGULATOR, PADR-LIKE FAMILY"/>
    <property type="match status" value="1"/>
</dbReference>
<dbReference type="RefSeq" id="WP_184092443.1">
    <property type="nucleotide sequence ID" value="NZ_AP023367.1"/>
</dbReference>
<dbReference type="InterPro" id="IPR005149">
    <property type="entry name" value="Tscrpt_reg_PadR_N"/>
</dbReference>
<proteinExistence type="predicted"/>
<gene>
    <name evidence="1" type="ORF">acsn021_13320</name>
</gene>
<dbReference type="InterPro" id="IPR036390">
    <property type="entry name" value="WH_DNA-bd_sf"/>
</dbReference>
<dbReference type="Pfam" id="PF03551">
    <property type="entry name" value="PadR"/>
    <property type="match status" value="1"/>
</dbReference>
<protein>
    <submittedName>
        <fullName evidence="1">PadR family transcriptional regulator</fullName>
    </submittedName>
</protein>
<dbReference type="KEGG" id="acel:acsn021_13320"/>
<accession>A0A6S6QR00</accession>
<evidence type="ECO:0000313" key="1">
    <source>
        <dbReference type="EMBL" id="BCJ93763.1"/>
    </source>
</evidence>
<sequence>MIRSLLLYYLNIKPTHGYEIQRFLQISGSDSWAKIQSGSIYYALAKLEKEGFIKVLREERTGARVRKIYDITNSGKEELQRGLLEELQRPIVPSGSDKFLLQSFLNQVPESLMAQNLQRHIDELQKEKEYWEWWKAAKVDSNSLKAEQLAFDMTISSLAYQILWHEELLANIDIYRLAGENTQKLIQTIDFSDIPDTPKQETVPMDIAEIQRLRNEILTNPASAVENLDKLITRLHNKTP</sequence>
<dbReference type="SUPFAM" id="SSF46785">
    <property type="entry name" value="Winged helix' DNA-binding domain"/>
    <property type="match status" value="1"/>
</dbReference>
<dbReference type="Gene3D" id="1.10.10.10">
    <property type="entry name" value="Winged helix-like DNA-binding domain superfamily/Winged helix DNA-binding domain"/>
    <property type="match status" value="1"/>
</dbReference>
<dbReference type="PANTHER" id="PTHR43252">
    <property type="entry name" value="TRANSCRIPTIONAL REGULATOR YQJI"/>
    <property type="match status" value="1"/>
</dbReference>
<dbReference type="AlphaFoldDB" id="A0A6S6QR00"/>
<dbReference type="Proteomes" id="UP000515561">
    <property type="component" value="Chromosome"/>
</dbReference>
<dbReference type="InterPro" id="IPR036388">
    <property type="entry name" value="WH-like_DNA-bd_sf"/>
</dbReference>
<keyword evidence="2" id="KW-1185">Reference proteome</keyword>
<organism evidence="1 2">
    <name type="scientific">Anaerocolumna cellulosilytica</name>
    <dbReference type="NCBI Taxonomy" id="433286"/>
    <lineage>
        <taxon>Bacteria</taxon>
        <taxon>Bacillati</taxon>
        <taxon>Bacillota</taxon>
        <taxon>Clostridia</taxon>
        <taxon>Lachnospirales</taxon>
        <taxon>Lachnospiraceae</taxon>
        <taxon>Anaerocolumna</taxon>
    </lineage>
</organism>
<evidence type="ECO:0000313" key="2">
    <source>
        <dbReference type="Proteomes" id="UP000515561"/>
    </source>
</evidence>